<feature type="compositionally biased region" description="Polar residues" evidence="1">
    <location>
        <begin position="71"/>
        <end position="82"/>
    </location>
</feature>
<feature type="compositionally biased region" description="Low complexity" evidence="1">
    <location>
        <begin position="101"/>
        <end position="110"/>
    </location>
</feature>
<sequence length="110" mass="12442">MLKLYGYITSFFSYINMYMLKTDIPPTSLPNLNSPAEDFPFSSKATYSKPQDNILSPNKFDILHENLNELQHSSSTSMQLESIQIPPPSQQKASRSKQAKKAPSQTQKSQ</sequence>
<dbReference type="EMBL" id="JAGYWB010000012">
    <property type="protein sequence ID" value="KAI0502545.1"/>
    <property type="molecule type" value="Genomic_DNA"/>
</dbReference>
<evidence type="ECO:0000313" key="3">
    <source>
        <dbReference type="Proteomes" id="UP000829196"/>
    </source>
</evidence>
<keyword evidence="3" id="KW-1185">Reference proteome</keyword>
<evidence type="ECO:0000313" key="2">
    <source>
        <dbReference type="EMBL" id="KAI0502545.1"/>
    </source>
</evidence>
<dbReference type="Proteomes" id="UP000829196">
    <property type="component" value="Unassembled WGS sequence"/>
</dbReference>
<organism evidence="2 3">
    <name type="scientific">Dendrobium nobile</name>
    <name type="common">Orchid</name>
    <dbReference type="NCBI Taxonomy" id="94219"/>
    <lineage>
        <taxon>Eukaryota</taxon>
        <taxon>Viridiplantae</taxon>
        <taxon>Streptophyta</taxon>
        <taxon>Embryophyta</taxon>
        <taxon>Tracheophyta</taxon>
        <taxon>Spermatophyta</taxon>
        <taxon>Magnoliopsida</taxon>
        <taxon>Liliopsida</taxon>
        <taxon>Asparagales</taxon>
        <taxon>Orchidaceae</taxon>
        <taxon>Epidendroideae</taxon>
        <taxon>Malaxideae</taxon>
        <taxon>Dendrobiinae</taxon>
        <taxon>Dendrobium</taxon>
    </lineage>
</organism>
<name>A0A8T3B7J0_DENNO</name>
<comment type="caution">
    <text evidence="2">The sequence shown here is derived from an EMBL/GenBank/DDBJ whole genome shotgun (WGS) entry which is preliminary data.</text>
</comment>
<feature type="region of interest" description="Disordered" evidence="1">
    <location>
        <begin position="26"/>
        <end position="50"/>
    </location>
</feature>
<gene>
    <name evidence="2" type="ORF">KFK09_017498</name>
</gene>
<evidence type="ECO:0000256" key="1">
    <source>
        <dbReference type="SAM" id="MobiDB-lite"/>
    </source>
</evidence>
<dbReference type="AlphaFoldDB" id="A0A8T3B7J0"/>
<proteinExistence type="predicted"/>
<protein>
    <submittedName>
        <fullName evidence="2">Uncharacterized protein</fullName>
    </submittedName>
</protein>
<reference evidence="2" key="1">
    <citation type="journal article" date="2022" name="Front. Genet.">
        <title>Chromosome-Scale Assembly of the Dendrobium nobile Genome Provides Insights Into the Molecular Mechanism of the Biosynthesis of the Medicinal Active Ingredient of Dendrobium.</title>
        <authorList>
            <person name="Xu Q."/>
            <person name="Niu S.-C."/>
            <person name="Li K.-L."/>
            <person name="Zheng P.-J."/>
            <person name="Zhang X.-J."/>
            <person name="Jia Y."/>
            <person name="Liu Y."/>
            <person name="Niu Y.-X."/>
            <person name="Yu L.-H."/>
            <person name="Chen D.-F."/>
            <person name="Zhang G.-Q."/>
        </authorList>
    </citation>
    <scope>NUCLEOTIDE SEQUENCE</scope>
    <source>
        <tissue evidence="2">Leaf</tissue>
    </source>
</reference>
<feature type="region of interest" description="Disordered" evidence="1">
    <location>
        <begin position="71"/>
        <end position="110"/>
    </location>
</feature>
<accession>A0A8T3B7J0</accession>